<reference evidence="3" key="1">
    <citation type="submission" date="2022-12" db="EMBL/GenBank/DDBJ databases">
        <title>Draft genome assemblies for two species of Escallonia (Escalloniales).</title>
        <authorList>
            <person name="Chanderbali A."/>
            <person name="Dervinis C."/>
            <person name="Anghel I."/>
            <person name="Soltis D."/>
            <person name="Soltis P."/>
            <person name="Zapata F."/>
        </authorList>
    </citation>
    <scope>NUCLEOTIDE SEQUENCE</scope>
    <source>
        <strain evidence="3">UCBG92.1500</strain>
        <tissue evidence="3">Leaf</tissue>
    </source>
</reference>
<evidence type="ECO:0000313" key="3">
    <source>
        <dbReference type="EMBL" id="KAK2990096.1"/>
    </source>
</evidence>
<evidence type="ECO:0000259" key="2">
    <source>
        <dbReference type="Pfam" id="PF04195"/>
    </source>
</evidence>
<proteinExistence type="predicted"/>
<sequence length="495" mass="54764">MGDRGGMGGERRRANDEFNRRWKIEGAAEGRPPVPNRPDHPLLKAEKYAECVGAGATVYLSTVFEYLAAEVSTSSPSSSGLGLTNSIKSEEEENGSTMGGRVSSSPEGNFDLSSPKTPSTMMSTEDLLELIREYPLPEGWYARLPGLQELANYGTKFETGIYEDQVKSGYRLPLHPFALRFFEHYRMVPGQLVPNGWRKLVGLIYLVQTSGYKLDATYFMIDFENLGKPTPNNLTKHIHSHIKLRGDLSIDEPLSEEQLEWAKIIPRKPFPASLSIPPPPPAIPTISSAETVPLEMASGSGKSPQGGFLGVLQKAKGKQKEKQPKSINVTFDETNPFLRRTNIVNVDDVDNDMRTLNISETLQDNPKEIVQEEQQSSSQEEYKEASNDVSNSDNSQALPKDWTYKKDHPSDQILGNPSSGKAKGKRKEKQPSAELPPAPKKTRVTPPERSLHKSLSECPLIMIPSSDRDGHLAMENYISCTLSASAGNHSRAVNW</sequence>
<feature type="region of interest" description="Disordered" evidence="1">
    <location>
        <begin position="90"/>
        <end position="120"/>
    </location>
</feature>
<evidence type="ECO:0000313" key="4">
    <source>
        <dbReference type="Proteomes" id="UP001187471"/>
    </source>
</evidence>
<dbReference type="GO" id="GO:0046982">
    <property type="term" value="F:protein heterodimerization activity"/>
    <property type="evidence" value="ECO:0007669"/>
    <property type="project" value="InterPro"/>
</dbReference>
<feature type="region of interest" description="Disordered" evidence="1">
    <location>
        <begin position="1"/>
        <end position="38"/>
    </location>
</feature>
<dbReference type="SUPFAM" id="SSF47113">
    <property type="entry name" value="Histone-fold"/>
    <property type="match status" value="1"/>
</dbReference>
<feature type="compositionally biased region" description="Basic and acidic residues" evidence="1">
    <location>
        <begin position="1"/>
        <end position="28"/>
    </location>
</feature>
<gene>
    <name evidence="3" type="ORF">RJ640_016979</name>
</gene>
<dbReference type="EMBL" id="JAVXUO010000670">
    <property type="protein sequence ID" value="KAK2990096.1"/>
    <property type="molecule type" value="Genomic_DNA"/>
</dbReference>
<evidence type="ECO:0000256" key="1">
    <source>
        <dbReference type="SAM" id="MobiDB-lite"/>
    </source>
</evidence>
<dbReference type="Gene3D" id="1.10.20.10">
    <property type="entry name" value="Histone, subunit A"/>
    <property type="match status" value="1"/>
</dbReference>
<name>A0AA88RUZ4_9ASTE</name>
<feature type="domain" description="Transposase (putative) gypsy type" evidence="2">
    <location>
        <begin position="163"/>
        <end position="209"/>
    </location>
</feature>
<dbReference type="AlphaFoldDB" id="A0AA88RUZ4"/>
<dbReference type="Pfam" id="PF04195">
    <property type="entry name" value="Transposase_28"/>
    <property type="match status" value="1"/>
</dbReference>
<protein>
    <recommendedName>
        <fullName evidence="2">Transposase (putative) gypsy type domain-containing protein</fullName>
    </recommendedName>
</protein>
<organism evidence="3 4">
    <name type="scientific">Escallonia rubra</name>
    <dbReference type="NCBI Taxonomy" id="112253"/>
    <lineage>
        <taxon>Eukaryota</taxon>
        <taxon>Viridiplantae</taxon>
        <taxon>Streptophyta</taxon>
        <taxon>Embryophyta</taxon>
        <taxon>Tracheophyta</taxon>
        <taxon>Spermatophyta</taxon>
        <taxon>Magnoliopsida</taxon>
        <taxon>eudicotyledons</taxon>
        <taxon>Gunneridae</taxon>
        <taxon>Pentapetalae</taxon>
        <taxon>asterids</taxon>
        <taxon>campanulids</taxon>
        <taxon>Escalloniales</taxon>
        <taxon>Escalloniaceae</taxon>
        <taxon>Escallonia</taxon>
    </lineage>
</organism>
<accession>A0AA88RUZ4</accession>
<dbReference type="InterPro" id="IPR009072">
    <property type="entry name" value="Histone-fold"/>
</dbReference>
<feature type="compositionally biased region" description="Polar residues" evidence="1">
    <location>
        <begin position="387"/>
        <end position="397"/>
    </location>
</feature>
<dbReference type="InterPro" id="IPR007321">
    <property type="entry name" value="Transposase_28"/>
</dbReference>
<comment type="caution">
    <text evidence="3">The sequence shown here is derived from an EMBL/GenBank/DDBJ whole genome shotgun (WGS) entry which is preliminary data.</text>
</comment>
<keyword evidence="4" id="KW-1185">Reference proteome</keyword>
<dbReference type="Proteomes" id="UP001187471">
    <property type="component" value="Unassembled WGS sequence"/>
</dbReference>
<feature type="region of interest" description="Disordered" evidence="1">
    <location>
        <begin position="295"/>
        <end position="329"/>
    </location>
</feature>
<feature type="region of interest" description="Disordered" evidence="1">
    <location>
        <begin position="359"/>
        <end position="453"/>
    </location>
</feature>